<protein>
    <submittedName>
        <fullName evidence="2">Uncharacterized protein</fullName>
    </submittedName>
</protein>
<sequence length="42" mass="4546">MRVVLGRHLLAALVYDTLARLAIPVAVIALMAPRTAAGWCDR</sequence>
<evidence type="ECO:0000256" key="1">
    <source>
        <dbReference type="SAM" id="Phobius"/>
    </source>
</evidence>
<keyword evidence="1" id="KW-1133">Transmembrane helix</keyword>
<dbReference type="AlphaFoldDB" id="A0A7W0HTY6"/>
<name>A0A7W0HTY6_9ACTN</name>
<accession>A0A7W0HTY6</accession>
<dbReference type="EMBL" id="JACDUR010000007">
    <property type="protein sequence ID" value="MBA2895510.1"/>
    <property type="molecule type" value="Genomic_DNA"/>
</dbReference>
<reference evidence="2 3" key="1">
    <citation type="submission" date="2020-07" db="EMBL/GenBank/DDBJ databases">
        <title>Genomic Encyclopedia of Type Strains, Phase IV (KMG-IV): sequencing the most valuable type-strain genomes for metagenomic binning, comparative biology and taxonomic classification.</title>
        <authorList>
            <person name="Goeker M."/>
        </authorList>
    </citation>
    <scope>NUCLEOTIDE SEQUENCE [LARGE SCALE GENOMIC DNA]</scope>
    <source>
        <strain evidence="2 3">DSM 45533</strain>
    </source>
</reference>
<feature type="transmembrane region" description="Helical" evidence="1">
    <location>
        <begin position="12"/>
        <end position="32"/>
    </location>
</feature>
<comment type="caution">
    <text evidence="2">The sequence shown here is derived from an EMBL/GenBank/DDBJ whole genome shotgun (WGS) entry which is preliminary data.</text>
</comment>
<organism evidence="2 3">
    <name type="scientific">Nonomuraea soli</name>
    <dbReference type="NCBI Taxonomy" id="1032476"/>
    <lineage>
        <taxon>Bacteria</taxon>
        <taxon>Bacillati</taxon>
        <taxon>Actinomycetota</taxon>
        <taxon>Actinomycetes</taxon>
        <taxon>Streptosporangiales</taxon>
        <taxon>Streptosporangiaceae</taxon>
        <taxon>Nonomuraea</taxon>
    </lineage>
</organism>
<evidence type="ECO:0000313" key="3">
    <source>
        <dbReference type="Proteomes" id="UP000530928"/>
    </source>
</evidence>
<keyword evidence="1" id="KW-0472">Membrane</keyword>
<evidence type="ECO:0000313" key="2">
    <source>
        <dbReference type="EMBL" id="MBA2895510.1"/>
    </source>
</evidence>
<keyword evidence="3" id="KW-1185">Reference proteome</keyword>
<dbReference type="RefSeq" id="WP_281389893.1">
    <property type="nucleotide sequence ID" value="NZ_BAABAM010000009.1"/>
</dbReference>
<gene>
    <name evidence="2" type="ORF">HNR30_006896</name>
</gene>
<proteinExistence type="predicted"/>
<keyword evidence="1" id="KW-0812">Transmembrane</keyword>
<dbReference type="Proteomes" id="UP000530928">
    <property type="component" value="Unassembled WGS sequence"/>
</dbReference>